<evidence type="ECO:0000259" key="3">
    <source>
        <dbReference type="PROSITE" id="PS50031"/>
    </source>
</evidence>
<dbReference type="GO" id="GO:0005737">
    <property type="term" value="C:cytoplasm"/>
    <property type="evidence" value="ECO:0007669"/>
    <property type="project" value="TreeGrafter"/>
</dbReference>
<feature type="domain" description="EF-hand" evidence="4">
    <location>
        <begin position="36"/>
        <end position="71"/>
    </location>
</feature>
<accession>A0A8H7PWR7</accession>
<feature type="compositionally biased region" description="Low complexity" evidence="1">
    <location>
        <begin position="408"/>
        <end position="419"/>
    </location>
</feature>
<dbReference type="SMART" id="SM00165">
    <property type="entry name" value="UBA"/>
    <property type="match status" value="1"/>
</dbReference>
<feature type="region of interest" description="Disordered" evidence="1">
    <location>
        <begin position="941"/>
        <end position="1031"/>
    </location>
</feature>
<evidence type="ECO:0000259" key="4">
    <source>
        <dbReference type="PROSITE" id="PS50222"/>
    </source>
</evidence>
<dbReference type="GO" id="GO:0016197">
    <property type="term" value="P:endosomal transport"/>
    <property type="evidence" value="ECO:0007669"/>
    <property type="project" value="TreeGrafter"/>
</dbReference>
<feature type="domain" description="EH" evidence="3">
    <location>
        <begin position="37"/>
        <end position="126"/>
    </location>
</feature>
<comment type="caution">
    <text evidence="5">The sequence shown here is derived from an EMBL/GenBank/DDBJ whole genome shotgun (WGS) entry which is preliminary data.</text>
</comment>
<dbReference type="PROSITE" id="PS50030">
    <property type="entry name" value="UBA"/>
    <property type="match status" value="1"/>
</dbReference>
<feature type="compositionally biased region" description="Acidic residues" evidence="1">
    <location>
        <begin position="836"/>
        <end position="845"/>
    </location>
</feature>
<dbReference type="CDD" id="cd14297">
    <property type="entry name" value="UBA2_spUBP14_like"/>
    <property type="match status" value="1"/>
</dbReference>
<gene>
    <name evidence="5" type="ORF">INT43_008469</name>
</gene>
<dbReference type="Gene3D" id="1.10.238.10">
    <property type="entry name" value="EF-hand"/>
    <property type="match status" value="3"/>
</dbReference>
<feature type="region of interest" description="Disordered" evidence="1">
    <location>
        <begin position="621"/>
        <end position="720"/>
    </location>
</feature>
<dbReference type="PROSITE" id="PS50222">
    <property type="entry name" value="EF_HAND_2"/>
    <property type="match status" value="4"/>
</dbReference>
<feature type="region of interest" description="Disordered" evidence="1">
    <location>
        <begin position="905"/>
        <end position="929"/>
    </location>
</feature>
<dbReference type="SMART" id="SM00027">
    <property type="entry name" value="EH"/>
    <property type="match status" value="3"/>
</dbReference>
<name>A0A8H7PWR7_MORIS</name>
<evidence type="ECO:0000256" key="1">
    <source>
        <dbReference type="SAM" id="MobiDB-lite"/>
    </source>
</evidence>
<proteinExistence type="predicted"/>
<dbReference type="InterPro" id="IPR000261">
    <property type="entry name" value="EH_dom"/>
</dbReference>
<keyword evidence="6" id="KW-1185">Reference proteome</keyword>
<dbReference type="GO" id="GO:0005509">
    <property type="term" value="F:calcium ion binding"/>
    <property type="evidence" value="ECO:0007669"/>
    <property type="project" value="InterPro"/>
</dbReference>
<dbReference type="Proteomes" id="UP000654370">
    <property type="component" value="Unassembled WGS sequence"/>
</dbReference>
<evidence type="ECO:0000313" key="6">
    <source>
        <dbReference type="Proteomes" id="UP000654370"/>
    </source>
</evidence>
<reference evidence="5" key="1">
    <citation type="submission" date="2020-12" db="EMBL/GenBank/DDBJ databases">
        <title>Metabolic potential, ecology and presence of endohyphal bacteria is reflected in genomic diversity of Mucoromycotina.</title>
        <authorList>
            <person name="Muszewska A."/>
            <person name="Okrasinska A."/>
            <person name="Steczkiewicz K."/>
            <person name="Drgas O."/>
            <person name="Orlowska M."/>
            <person name="Perlinska-Lenart U."/>
            <person name="Aleksandrzak-Piekarczyk T."/>
            <person name="Szatraj K."/>
            <person name="Zielenkiewicz U."/>
            <person name="Pilsyk S."/>
            <person name="Malc E."/>
            <person name="Mieczkowski P."/>
            <person name="Kruszewska J.S."/>
            <person name="Biernat P."/>
            <person name="Pawlowska J."/>
        </authorList>
    </citation>
    <scope>NUCLEOTIDE SEQUENCE</scope>
    <source>
        <strain evidence="5">WA0000067209</strain>
    </source>
</reference>
<feature type="domain" description="EF-hand" evidence="4">
    <location>
        <begin position="357"/>
        <end position="392"/>
    </location>
</feature>
<feature type="compositionally biased region" description="Basic and acidic residues" evidence="1">
    <location>
        <begin position="1017"/>
        <end position="1031"/>
    </location>
</feature>
<dbReference type="GO" id="GO:0006897">
    <property type="term" value="P:endocytosis"/>
    <property type="evidence" value="ECO:0007669"/>
    <property type="project" value="TreeGrafter"/>
</dbReference>
<feature type="domain" description="EF-hand" evidence="4">
    <location>
        <begin position="72"/>
        <end position="105"/>
    </location>
</feature>
<dbReference type="SUPFAM" id="SSF46934">
    <property type="entry name" value="UBA-like"/>
    <property type="match status" value="1"/>
</dbReference>
<dbReference type="Pfam" id="PF00627">
    <property type="entry name" value="UBA"/>
    <property type="match status" value="1"/>
</dbReference>
<dbReference type="CDD" id="cd00052">
    <property type="entry name" value="EH"/>
    <property type="match status" value="3"/>
</dbReference>
<dbReference type="InterPro" id="IPR011992">
    <property type="entry name" value="EF-hand-dom_pair"/>
</dbReference>
<dbReference type="SMART" id="SM00054">
    <property type="entry name" value="EFh"/>
    <property type="match status" value="5"/>
</dbReference>
<feature type="compositionally biased region" description="Low complexity" evidence="1">
    <location>
        <begin position="960"/>
        <end position="976"/>
    </location>
</feature>
<feature type="compositionally biased region" description="Polar residues" evidence="1">
    <location>
        <begin position="754"/>
        <end position="763"/>
    </location>
</feature>
<protein>
    <submittedName>
        <fullName evidence="5">Uncharacterized protein</fullName>
    </submittedName>
</protein>
<dbReference type="Gene3D" id="1.10.8.10">
    <property type="entry name" value="DNA helicase RuvA subunit, C-terminal domain"/>
    <property type="match status" value="1"/>
</dbReference>
<evidence type="ECO:0000313" key="5">
    <source>
        <dbReference type="EMBL" id="KAG2180889.1"/>
    </source>
</evidence>
<evidence type="ECO:0000259" key="2">
    <source>
        <dbReference type="PROSITE" id="PS50030"/>
    </source>
</evidence>
<feature type="compositionally biased region" description="Basic and acidic residues" evidence="1">
    <location>
        <begin position="623"/>
        <end position="642"/>
    </location>
</feature>
<dbReference type="InterPro" id="IPR002048">
    <property type="entry name" value="EF_hand_dom"/>
</dbReference>
<feature type="region of interest" description="Disordered" evidence="1">
    <location>
        <begin position="732"/>
        <end position="870"/>
    </location>
</feature>
<sequence length="1065" mass="115825">MSSFRGSPVINNADIARSPRFQSTSPGSWDAALTPEDKQAYAKFFKVADEEQKGFITGQEAVKFFAKSGVPSQILAEIWEAVDKEGRGFLTPESFAMALKLISCAQHGYETASPLLSTAVPLPQFEGISITSSPQVASPFQTQISESNSNVGAISAAAREKYSKMFQMAHPVNGVLTSDAARGIFMKSNLSVDQLALIWNLADTRSSGTLNQTEFIIAMHYIAGTMDGSISTLPSSLPPHVYKSAAGNLAPSSPIARHFSGETSSFSPSFTQRFPMSSPSFQKQTPARQFTGSPLQSQVNLSATNSFAAASGTDHSLWDVTEQEKQKYDTYFDRIDSNRTGVIQGNDAVEFFQNSRLPEAELAQVWDLADTQQRGKLSREEFAVAMHLIHKRIGGQPIPRQLPATLMPPSQRPSSQLSSAFNNSNLTSYHNPVVSSPAVRNQAVSTRSLLDDTDLLGDFDNSSQITTETNHVNQLQNQISDTIQSTNDLRKQKMSVEETLAQLQKQKQDFSTQLSQLQLAFNQENGDLQKLQEQLSSEEPDLQRIRQEAETAETNLTLLRNQQQELEQKIKDGRAESEHLRRRVTEIQDETKFLKLEIQNLQSTSRKQDMMLDVNRRQVTAAEMDKSATTRELNEVREERGLSPRAATDPVQSELKPLEEHNGSLDSPSLGGHLADASQPAVSPTSSRPPTAQSFTQQSSPFAHAFQSGPESVASPSMTMNSFDAAFEDLASPSLNNSLPKERPFSPFNPAANRPSSATSGTYNDFEARNDTASPFHQSEFSVKQPATTAFDDAFGDLDDTNSNEVPGRESNTAVPPTAFDDSFLRTKGTNLAVSIEEDSSDDEEFLTKSPSKKATDAPTANASNQANFDDFEKAFTGNMDAAQEATPAGANAFDSAFDTSYAEFDETFDKPHQADKPSSNSDKGKSKFGAFDFSDFESELGATTGTAGNGQNDLDSIFGATAGSGNNNNNAASTAEQFSFDDAFGSFKEPPPASSGNTGPAAPSRTAEPVAATAKASEDQQEKADDKPEIKQLIGMGFTRSQAVDALRRYDNDLEKATNYLLDN</sequence>
<organism evidence="5 6">
    <name type="scientific">Mortierella isabellina</name>
    <name type="common">Filamentous fungus</name>
    <name type="synonym">Umbelopsis isabellina</name>
    <dbReference type="NCBI Taxonomy" id="91625"/>
    <lineage>
        <taxon>Eukaryota</taxon>
        <taxon>Fungi</taxon>
        <taxon>Fungi incertae sedis</taxon>
        <taxon>Mucoromycota</taxon>
        <taxon>Mucoromycotina</taxon>
        <taxon>Umbelopsidomycetes</taxon>
        <taxon>Umbelopsidales</taxon>
        <taxon>Umbelopsidaceae</taxon>
        <taxon>Umbelopsis</taxon>
    </lineage>
</organism>
<feature type="compositionally biased region" description="Polar residues" evidence="1">
    <location>
        <begin position="803"/>
        <end position="815"/>
    </location>
</feature>
<dbReference type="InterPro" id="IPR009060">
    <property type="entry name" value="UBA-like_sf"/>
</dbReference>
<feature type="domain" description="EH" evidence="3">
    <location>
        <begin position="324"/>
        <end position="413"/>
    </location>
</feature>
<feature type="domain" description="EF-hand" evidence="4">
    <location>
        <begin position="190"/>
        <end position="225"/>
    </location>
</feature>
<dbReference type="PROSITE" id="PS50031">
    <property type="entry name" value="EH"/>
    <property type="match status" value="3"/>
</dbReference>
<dbReference type="Pfam" id="PF12763">
    <property type="entry name" value="EH"/>
    <property type="match status" value="3"/>
</dbReference>
<feature type="compositionally biased region" description="Polar residues" evidence="1">
    <location>
        <begin position="771"/>
        <end position="788"/>
    </location>
</feature>
<feature type="region of interest" description="Disordered" evidence="1">
    <location>
        <begin position="397"/>
        <end position="423"/>
    </location>
</feature>
<feature type="domain" description="EH" evidence="3">
    <location>
        <begin position="158"/>
        <end position="248"/>
    </location>
</feature>
<dbReference type="SUPFAM" id="SSF47473">
    <property type="entry name" value="EF-hand"/>
    <property type="match status" value="3"/>
</dbReference>
<feature type="compositionally biased region" description="Polar residues" evidence="1">
    <location>
        <begin position="680"/>
        <end position="701"/>
    </location>
</feature>
<dbReference type="GO" id="GO:0005886">
    <property type="term" value="C:plasma membrane"/>
    <property type="evidence" value="ECO:0007669"/>
    <property type="project" value="TreeGrafter"/>
</dbReference>
<dbReference type="PANTHER" id="PTHR11216">
    <property type="entry name" value="EH DOMAIN"/>
    <property type="match status" value="1"/>
</dbReference>
<feature type="domain" description="UBA" evidence="2">
    <location>
        <begin position="1024"/>
        <end position="1065"/>
    </location>
</feature>
<dbReference type="AlphaFoldDB" id="A0A8H7PWR7"/>
<dbReference type="OrthoDB" id="524326at2759"/>
<feature type="region of interest" description="Disordered" evidence="1">
    <location>
        <begin position="275"/>
        <end position="295"/>
    </location>
</feature>
<dbReference type="EMBL" id="JAEPQZ010000005">
    <property type="protein sequence ID" value="KAG2180889.1"/>
    <property type="molecule type" value="Genomic_DNA"/>
</dbReference>
<feature type="compositionally biased region" description="Polar residues" evidence="1">
    <location>
        <begin position="859"/>
        <end position="868"/>
    </location>
</feature>
<dbReference type="PANTHER" id="PTHR11216:SF170">
    <property type="entry name" value="DYNAMIN ASSOCIATED PROTEIN 160, ISOFORM D"/>
    <property type="match status" value="1"/>
</dbReference>
<dbReference type="InterPro" id="IPR015940">
    <property type="entry name" value="UBA"/>
</dbReference>